<sequence length="173" mass="19805">MESGILSRMGIDPAIILLLLFLLIVALFVLYVNVTMKYNRLKSSYNTFMKGKDGKTLEESFREHFSEIEAILKITKQNRLDIREINKRMEGYYQKVGIVKYDAFNEMGGKLSFAIAMLDGNNSGWILNAMHSREGCYTYVKEILKGESFVELAEEEAEALDKAIYKEAYDVNA</sequence>
<keyword evidence="1" id="KW-0472">Membrane</keyword>
<dbReference type="Proteomes" id="UP000823893">
    <property type="component" value="Unassembled WGS sequence"/>
</dbReference>
<organism evidence="2 3">
    <name type="scientific">Candidatus Blautia merdigallinarum</name>
    <dbReference type="NCBI Taxonomy" id="2838495"/>
    <lineage>
        <taxon>Bacteria</taxon>
        <taxon>Bacillati</taxon>
        <taxon>Bacillota</taxon>
        <taxon>Clostridia</taxon>
        <taxon>Lachnospirales</taxon>
        <taxon>Lachnospiraceae</taxon>
        <taxon>Blautia</taxon>
    </lineage>
</organism>
<evidence type="ECO:0000313" key="3">
    <source>
        <dbReference type="Proteomes" id="UP000823893"/>
    </source>
</evidence>
<accession>A0A9D2N5I6</accession>
<dbReference type="EMBL" id="DWWV01000079">
    <property type="protein sequence ID" value="HJC10421.1"/>
    <property type="molecule type" value="Genomic_DNA"/>
</dbReference>
<keyword evidence="1" id="KW-1133">Transmembrane helix</keyword>
<keyword evidence="1" id="KW-0812">Transmembrane</keyword>
<reference evidence="2" key="1">
    <citation type="journal article" date="2021" name="PeerJ">
        <title>Extensive microbial diversity within the chicken gut microbiome revealed by metagenomics and culture.</title>
        <authorList>
            <person name="Gilroy R."/>
            <person name="Ravi A."/>
            <person name="Getino M."/>
            <person name="Pursley I."/>
            <person name="Horton D.L."/>
            <person name="Alikhan N.F."/>
            <person name="Baker D."/>
            <person name="Gharbi K."/>
            <person name="Hall N."/>
            <person name="Watson M."/>
            <person name="Adriaenssens E.M."/>
            <person name="Foster-Nyarko E."/>
            <person name="Jarju S."/>
            <person name="Secka A."/>
            <person name="Antonio M."/>
            <person name="Oren A."/>
            <person name="Chaudhuri R.R."/>
            <person name="La Ragione R."/>
            <person name="Hildebrand F."/>
            <person name="Pallen M.J."/>
        </authorList>
    </citation>
    <scope>NUCLEOTIDE SEQUENCE</scope>
    <source>
        <strain evidence="2">ChiSxjej6B18-287</strain>
    </source>
</reference>
<dbReference type="AlphaFoldDB" id="A0A9D2N5I6"/>
<reference evidence="2" key="2">
    <citation type="submission" date="2021-04" db="EMBL/GenBank/DDBJ databases">
        <authorList>
            <person name="Gilroy R."/>
        </authorList>
    </citation>
    <scope>NUCLEOTIDE SEQUENCE</scope>
    <source>
        <strain evidence="2">ChiSxjej6B18-287</strain>
    </source>
</reference>
<dbReference type="InterPro" id="IPR027981">
    <property type="entry name" value="DUF4446"/>
</dbReference>
<name>A0A9D2N5I6_9FIRM</name>
<comment type="caution">
    <text evidence="2">The sequence shown here is derived from an EMBL/GenBank/DDBJ whole genome shotgun (WGS) entry which is preliminary data.</text>
</comment>
<protein>
    <submittedName>
        <fullName evidence="2">DUF4446 family protein</fullName>
    </submittedName>
</protein>
<feature type="transmembrane region" description="Helical" evidence="1">
    <location>
        <begin position="14"/>
        <end position="34"/>
    </location>
</feature>
<evidence type="ECO:0000256" key="1">
    <source>
        <dbReference type="SAM" id="Phobius"/>
    </source>
</evidence>
<gene>
    <name evidence="2" type="ORF">H9935_06350</name>
</gene>
<proteinExistence type="predicted"/>
<evidence type="ECO:0000313" key="2">
    <source>
        <dbReference type="EMBL" id="HJC10421.1"/>
    </source>
</evidence>
<dbReference type="Pfam" id="PF14584">
    <property type="entry name" value="DUF4446"/>
    <property type="match status" value="1"/>
</dbReference>